<reference evidence="7" key="1">
    <citation type="submission" date="2017-04" db="EMBL/GenBank/DDBJ databases">
        <title>Function of individual gut microbiota members based on whole genome sequencing of pure cultures obtained from chicken caecum.</title>
        <authorList>
            <person name="Medvecky M."/>
            <person name="Cejkova D."/>
            <person name="Polansky O."/>
            <person name="Karasova D."/>
            <person name="Kubasova T."/>
            <person name="Cizek A."/>
            <person name="Rychlik I."/>
        </authorList>
    </citation>
    <scope>NUCLEOTIDE SEQUENCE [LARGE SCALE GENOMIC DNA]</scope>
    <source>
        <strain evidence="7">An75</strain>
    </source>
</reference>
<dbReference type="PANTHER" id="PTHR42756:SF1">
    <property type="entry name" value="TRANSCRIPTIONAL REPRESSOR OF EMRAB OPERON"/>
    <property type="match status" value="1"/>
</dbReference>
<evidence type="ECO:0000256" key="1">
    <source>
        <dbReference type="ARBA" id="ARBA00023015"/>
    </source>
</evidence>
<evidence type="ECO:0000256" key="2">
    <source>
        <dbReference type="ARBA" id="ARBA00023125"/>
    </source>
</evidence>
<evidence type="ECO:0000256" key="3">
    <source>
        <dbReference type="ARBA" id="ARBA00023163"/>
    </source>
</evidence>
<feature type="domain" description="HTH marR-type" evidence="5">
    <location>
        <begin position="1"/>
        <end position="139"/>
    </location>
</feature>
<dbReference type="GO" id="GO:0003677">
    <property type="term" value="F:DNA binding"/>
    <property type="evidence" value="ECO:0007669"/>
    <property type="project" value="UniProtKB-KW"/>
</dbReference>
<proteinExistence type="predicted"/>
<gene>
    <name evidence="6" type="ORF">B5G26_07280</name>
</gene>
<dbReference type="EMBL" id="NFHM01000009">
    <property type="protein sequence ID" value="OUN43167.1"/>
    <property type="molecule type" value="Genomic_DNA"/>
</dbReference>
<dbReference type="InterPro" id="IPR036390">
    <property type="entry name" value="WH_DNA-bd_sf"/>
</dbReference>
<evidence type="ECO:0000259" key="5">
    <source>
        <dbReference type="PROSITE" id="PS50995"/>
    </source>
</evidence>
<evidence type="ECO:0000313" key="7">
    <source>
        <dbReference type="Proteomes" id="UP000195455"/>
    </source>
</evidence>
<organism evidence="6 7">
    <name type="scientific">Anaerotignum lactatifermentans</name>
    <dbReference type="NCBI Taxonomy" id="160404"/>
    <lineage>
        <taxon>Bacteria</taxon>
        <taxon>Bacillati</taxon>
        <taxon>Bacillota</taxon>
        <taxon>Clostridia</taxon>
        <taxon>Lachnospirales</taxon>
        <taxon>Anaerotignaceae</taxon>
        <taxon>Anaerotignum</taxon>
    </lineage>
</organism>
<protein>
    <recommendedName>
        <fullName evidence="5">HTH marR-type domain-containing protein</fullName>
    </recommendedName>
</protein>
<keyword evidence="2" id="KW-0238">DNA-binding</keyword>
<dbReference type="PRINTS" id="PR00598">
    <property type="entry name" value="HTHMARR"/>
</dbReference>
<sequence length="150" mass="17936">MMQDKPVLLMKKVINLFFRELDAMNTEKLQEPISGHNMIVIEYLIKHEEPVYQRDLENHFFVRRSTVSKVLRLMEEKGMIERLSVHDDARLKQIVLTDYGRRIHGAAVHHAQMLEEKLYRNFTEEEMDTLLLLLKKLEHNMEETEKETLC</sequence>
<dbReference type="InterPro" id="IPR036388">
    <property type="entry name" value="WH-like_DNA-bd_sf"/>
</dbReference>
<dbReference type="RefSeq" id="WP_087989237.1">
    <property type="nucleotide sequence ID" value="NZ_NFHM01000009.1"/>
</dbReference>
<dbReference type="Pfam" id="PF12802">
    <property type="entry name" value="MarR_2"/>
    <property type="match status" value="1"/>
</dbReference>
<dbReference type="Gene3D" id="1.10.10.10">
    <property type="entry name" value="Winged helix-like DNA-binding domain superfamily/Winged helix DNA-binding domain"/>
    <property type="match status" value="1"/>
</dbReference>
<evidence type="ECO:0000256" key="4">
    <source>
        <dbReference type="SAM" id="Coils"/>
    </source>
</evidence>
<feature type="coiled-coil region" evidence="4">
    <location>
        <begin position="120"/>
        <end position="147"/>
    </location>
</feature>
<keyword evidence="4" id="KW-0175">Coiled coil</keyword>
<dbReference type="InterPro" id="IPR000835">
    <property type="entry name" value="HTH_MarR-typ"/>
</dbReference>
<dbReference type="AlphaFoldDB" id="A0A1Y3U7T4"/>
<dbReference type="SUPFAM" id="SSF46785">
    <property type="entry name" value="Winged helix' DNA-binding domain"/>
    <property type="match status" value="1"/>
</dbReference>
<evidence type="ECO:0000313" key="6">
    <source>
        <dbReference type="EMBL" id="OUN43167.1"/>
    </source>
</evidence>
<dbReference type="Proteomes" id="UP000195455">
    <property type="component" value="Unassembled WGS sequence"/>
</dbReference>
<comment type="caution">
    <text evidence="6">The sequence shown here is derived from an EMBL/GenBank/DDBJ whole genome shotgun (WGS) entry which is preliminary data.</text>
</comment>
<keyword evidence="3" id="KW-0804">Transcription</keyword>
<dbReference type="GO" id="GO:0003700">
    <property type="term" value="F:DNA-binding transcription factor activity"/>
    <property type="evidence" value="ECO:0007669"/>
    <property type="project" value="InterPro"/>
</dbReference>
<name>A0A1Y3U7T4_9FIRM</name>
<dbReference type="SMART" id="SM00347">
    <property type="entry name" value="HTH_MARR"/>
    <property type="match status" value="1"/>
</dbReference>
<dbReference type="PANTHER" id="PTHR42756">
    <property type="entry name" value="TRANSCRIPTIONAL REGULATOR, MARR"/>
    <property type="match status" value="1"/>
</dbReference>
<dbReference type="PROSITE" id="PS50995">
    <property type="entry name" value="HTH_MARR_2"/>
    <property type="match status" value="1"/>
</dbReference>
<keyword evidence="1" id="KW-0805">Transcription regulation</keyword>
<accession>A0A1Y3U7T4</accession>